<name>A0A9Q9BPU1_9STAP</name>
<organism evidence="1 2">
    <name type="scientific">Macrococcus equipercicus</name>
    <dbReference type="NCBI Taxonomy" id="69967"/>
    <lineage>
        <taxon>Bacteria</taxon>
        <taxon>Bacillati</taxon>
        <taxon>Bacillota</taxon>
        <taxon>Bacilli</taxon>
        <taxon>Bacillales</taxon>
        <taxon>Staphylococcaceae</taxon>
        <taxon>Macrococcus</taxon>
    </lineage>
</organism>
<dbReference type="KEGG" id="mequ:KFV11_09515"/>
<dbReference type="Proteomes" id="UP001057381">
    <property type="component" value="Chromosome"/>
</dbReference>
<proteinExistence type="predicted"/>
<protein>
    <submittedName>
        <fullName evidence="1">Uncharacterized protein</fullName>
    </submittedName>
</protein>
<dbReference type="InterPro" id="IPR032710">
    <property type="entry name" value="NTF2-like_dom_sf"/>
</dbReference>
<gene>
    <name evidence="1" type="ORF">KFV11_09515</name>
</gene>
<accession>A0A9Q9BPU1</accession>
<evidence type="ECO:0000313" key="1">
    <source>
        <dbReference type="EMBL" id="UTH13456.1"/>
    </source>
</evidence>
<reference evidence="1" key="1">
    <citation type="submission" date="2021-04" db="EMBL/GenBank/DDBJ databases">
        <title>Complete Genome Sequences of Macrococcus spp. from dog and cattle.</title>
        <authorList>
            <person name="Schwendener S."/>
            <person name="Perreten V."/>
        </authorList>
    </citation>
    <scope>NUCLEOTIDE SEQUENCE</scope>
    <source>
        <strain evidence="1">Epi0143-OL</strain>
    </source>
</reference>
<evidence type="ECO:0000313" key="2">
    <source>
        <dbReference type="Proteomes" id="UP001057381"/>
    </source>
</evidence>
<sequence>MNDLAHVRLLAAWQNQDIETIKTILSPELKASFVLSTHEELIYNYDQIINVFNERFKEQQEWRFDVLYKTERGTDNIVIIRIYREDDHYNLLEDSSLTILTFKTIDGDRKLIRMYTEMGITGA</sequence>
<dbReference type="SUPFAM" id="SSF54427">
    <property type="entry name" value="NTF2-like"/>
    <property type="match status" value="1"/>
</dbReference>
<dbReference type="AlphaFoldDB" id="A0A9Q9BPU1"/>
<dbReference type="RefSeq" id="WP_254249806.1">
    <property type="nucleotide sequence ID" value="NZ_CP073809.1"/>
</dbReference>
<dbReference type="EMBL" id="CP073809">
    <property type="protein sequence ID" value="UTH13456.1"/>
    <property type="molecule type" value="Genomic_DNA"/>
</dbReference>